<protein>
    <submittedName>
        <fullName evidence="1">Uncharacterized protein</fullName>
    </submittedName>
</protein>
<reference evidence="2" key="1">
    <citation type="journal article" date="2019" name="Int. J. Syst. Evol. Microbiol.">
        <title>The Global Catalogue of Microorganisms (GCM) 10K type strain sequencing project: providing services to taxonomists for standard genome sequencing and annotation.</title>
        <authorList>
            <consortium name="The Broad Institute Genomics Platform"/>
            <consortium name="The Broad Institute Genome Sequencing Center for Infectious Disease"/>
            <person name="Wu L."/>
            <person name="Ma J."/>
        </authorList>
    </citation>
    <scope>NUCLEOTIDE SEQUENCE [LARGE SCALE GENOMIC DNA]</scope>
    <source>
        <strain evidence="2">CCM 7132</strain>
    </source>
</reference>
<evidence type="ECO:0000313" key="2">
    <source>
        <dbReference type="Proteomes" id="UP000637769"/>
    </source>
</evidence>
<evidence type="ECO:0000313" key="1">
    <source>
        <dbReference type="EMBL" id="GGC19089.1"/>
    </source>
</evidence>
<keyword evidence="2" id="KW-1185">Reference proteome</keyword>
<sequence length="69" mass="7900">MTFRQITEGATQKIVDLGLIEHFVKGIARCKRLVILGIVMFGTKKFPIKIPVLSGKRRVFFIHYVTLPK</sequence>
<dbReference type="EMBL" id="BMCH01000001">
    <property type="protein sequence ID" value="GGC19089.1"/>
    <property type="molecule type" value="Genomic_DNA"/>
</dbReference>
<dbReference type="Proteomes" id="UP000637769">
    <property type="component" value="Unassembled WGS sequence"/>
</dbReference>
<accession>A0ABQ1L6T6</accession>
<gene>
    <name evidence="1" type="ORF">GCM10007207_00420</name>
</gene>
<comment type="caution">
    <text evidence="1">The sequence shown here is derived from an EMBL/GenBank/DDBJ whole genome shotgun (WGS) entry which is preliminary data.</text>
</comment>
<name>A0ABQ1L6T6_9PROT</name>
<proteinExistence type="predicted"/>
<organism evidence="1 2">
    <name type="scientific">Asaia siamensis</name>
    <dbReference type="NCBI Taxonomy" id="110479"/>
    <lineage>
        <taxon>Bacteria</taxon>
        <taxon>Pseudomonadati</taxon>
        <taxon>Pseudomonadota</taxon>
        <taxon>Alphaproteobacteria</taxon>
        <taxon>Acetobacterales</taxon>
        <taxon>Acetobacteraceae</taxon>
        <taxon>Asaia</taxon>
    </lineage>
</organism>